<proteinExistence type="predicted"/>
<sequence length="298" mass="33248">MVDPVGDLRPAYLDRHTEIHLASSHRDDAIMARSEPDDLLVIVPCGQAKVWDDDPGRRPVAARDAYTGSPFKVNRAYAEAFASRWVILSAKYGFIPPDFPLPGPYNVTFKRKATGPVGVATLIDQVREQRLDEQPRIVGLGGKDYRAVIEAAFAPSGRIVEFPFAGLPIGLAMQATRRAILEAEPIPREDTAMTVRFPMRTRFLEPLRLGIKLHRHRLDEGRPIEVVLGPGGYQGRWVVVVREEDGERFEAVGSMNDPSRFPQRIRAAALALHREGAYGRFLVEHDREGGVVTIRRDG</sequence>
<dbReference type="Pfam" id="PF21818">
    <property type="entry name" value="DUF6884"/>
    <property type="match status" value="1"/>
</dbReference>
<dbReference type="RefSeq" id="WP_197446319.1">
    <property type="nucleotide sequence ID" value="NZ_CP036426.1"/>
</dbReference>
<organism evidence="2 3">
    <name type="scientific">Tautonia plasticadhaerens</name>
    <dbReference type="NCBI Taxonomy" id="2527974"/>
    <lineage>
        <taxon>Bacteria</taxon>
        <taxon>Pseudomonadati</taxon>
        <taxon>Planctomycetota</taxon>
        <taxon>Planctomycetia</taxon>
        <taxon>Isosphaerales</taxon>
        <taxon>Isosphaeraceae</taxon>
        <taxon>Tautonia</taxon>
    </lineage>
</organism>
<dbReference type="AlphaFoldDB" id="A0A518H7V0"/>
<dbReference type="Proteomes" id="UP000317835">
    <property type="component" value="Chromosome"/>
</dbReference>
<feature type="domain" description="DUF6884" evidence="1">
    <location>
        <begin position="57"/>
        <end position="174"/>
    </location>
</feature>
<evidence type="ECO:0000313" key="3">
    <source>
        <dbReference type="Proteomes" id="UP000317835"/>
    </source>
</evidence>
<dbReference type="InterPro" id="IPR049251">
    <property type="entry name" value="DUF6884"/>
</dbReference>
<protein>
    <recommendedName>
        <fullName evidence="1">DUF6884 domain-containing protein</fullName>
    </recommendedName>
</protein>
<accession>A0A518H7V0</accession>
<gene>
    <name evidence="2" type="ORF">ElP_48790</name>
</gene>
<dbReference type="KEGG" id="tpla:ElP_48790"/>
<reference evidence="2 3" key="1">
    <citation type="submission" date="2019-02" db="EMBL/GenBank/DDBJ databases">
        <title>Deep-cultivation of Planctomycetes and their phenomic and genomic characterization uncovers novel biology.</title>
        <authorList>
            <person name="Wiegand S."/>
            <person name="Jogler M."/>
            <person name="Boedeker C."/>
            <person name="Pinto D."/>
            <person name="Vollmers J."/>
            <person name="Rivas-Marin E."/>
            <person name="Kohn T."/>
            <person name="Peeters S.H."/>
            <person name="Heuer A."/>
            <person name="Rast P."/>
            <person name="Oberbeckmann S."/>
            <person name="Bunk B."/>
            <person name="Jeske O."/>
            <person name="Meyerdierks A."/>
            <person name="Storesund J.E."/>
            <person name="Kallscheuer N."/>
            <person name="Luecker S."/>
            <person name="Lage O.M."/>
            <person name="Pohl T."/>
            <person name="Merkel B.J."/>
            <person name="Hornburger P."/>
            <person name="Mueller R.-W."/>
            <person name="Bruemmer F."/>
            <person name="Labrenz M."/>
            <person name="Spormann A.M."/>
            <person name="Op den Camp H."/>
            <person name="Overmann J."/>
            <person name="Amann R."/>
            <person name="Jetten M.S.M."/>
            <person name="Mascher T."/>
            <person name="Medema M.H."/>
            <person name="Devos D.P."/>
            <person name="Kaster A.-K."/>
            <person name="Ovreas L."/>
            <person name="Rohde M."/>
            <person name="Galperin M.Y."/>
            <person name="Jogler C."/>
        </authorList>
    </citation>
    <scope>NUCLEOTIDE SEQUENCE [LARGE SCALE GENOMIC DNA]</scope>
    <source>
        <strain evidence="2 3">ElP</strain>
    </source>
</reference>
<evidence type="ECO:0000313" key="2">
    <source>
        <dbReference type="EMBL" id="QDV36949.1"/>
    </source>
</evidence>
<evidence type="ECO:0000259" key="1">
    <source>
        <dbReference type="Pfam" id="PF21818"/>
    </source>
</evidence>
<name>A0A518H7V0_9BACT</name>
<keyword evidence="3" id="KW-1185">Reference proteome</keyword>
<dbReference type="EMBL" id="CP036426">
    <property type="protein sequence ID" value="QDV36949.1"/>
    <property type="molecule type" value="Genomic_DNA"/>
</dbReference>